<dbReference type="Gene3D" id="3.10.180.10">
    <property type="entry name" value="2,3-Dihydroxybiphenyl 1,2-Dioxygenase, domain 1"/>
    <property type="match status" value="2"/>
</dbReference>
<name>A0A7I4BJB9_PHYPA</name>
<proteinExistence type="predicted"/>
<dbReference type="Proteomes" id="UP000006727">
    <property type="component" value="Chromosome 19"/>
</dbReference>
<evidence type="ECO:0000313" key="2">
    <source>
        <dbReference type="EnsemblPlants" id="Pp3c19_1590V3.3"/>
    </source>
</evidence>
<dbReference type="InterPro" id="IPR029068">
    <property type="entry name" value="Glyas_Bleomycin-R_OHBP_Dase"/>
</dbReference>
<dbReference type="InterPro" id="IPR050383">
    <property type="entry name" value="GlyoxalaseI/FosfomycinResist"/>
</dbReference>
<dbReference type="AlphaFoldDB" id="A0A7I4BJB9"/>
<reference evidence="2 3" key="2">
    <citation type="journal article" date="2018" name="Plant J.">
        <title>The Physcomitrella patens chromosome-scale assembly reveals moss genome structure and evolution.</title>
        <authorList>
            <person name="Lang D."/>
            <person name="Ullrich K.K."/>
            <person name="Murat F."/>
            <person name="Fuchs J."/>
            <person name="Jenkins J."/>
            <person name="Haas F.B."/>
            <person name="Piednoel M."/>
            <person name="Gundlach H."/>
            <person name="Van Bel M."/>
            <person name="Meyberg R."/>
            <person name="Vives C."/>
            <person name="Morata J."/>
            <person name="Symeonidi A."/>
            <person name="Hiss M."/>
            <person name="Muchero W."/>
            <person name="Kamisugi Y."/>
            <person name="Saleh O."/>
            <person name="Blanc G."/>
            <person name="Decker E.L."/>
            <person name="van Gessel N."/>
            <person name="Grimwood J."/>
            <person name="Hayes R.D."/>
            <person name="Graham S.W."/>
            <person name="Gunter L.E."/>
            <person name="McDaniel S.F."/>
            <person name="Hoernstein S.N.W."/>
            <person name="Larsson A."/>
            <person name="Li F.W."/>
            <person name="Perroud P.F."/>
            <person name="Phillips J."/>
            <person name="Ranjan P."/>
            <person name="Rokshar D.S."/>
            <person name="Rothfels C.J."/>
            <person name="Schneider L."/>
            <person name="Shu S."/>
            <person name="Stevenson D.W."/>
            <person name="Thummler F."/>
            <person name="Tillich M."/>
            <person name="Villarreal Aguilar J.C."/>
            <person name="Widiez T."/>
            <person name="Wong G.K."/>
            <person name="Wymore A."/>
            <person name="Zhang Y."/>
            <person name="Zimmer A.D."/>
            <person name="Quatrano R.S."/>
            <person name="Mayer K.F.X."/>
            <person name="Goodstein D."/>
            <person name="Casacuberta J.M."/>
            <person name="Vandepoele K."/>
            <person name="Reski R."/>
            <person name="Cuming A.C."/>
            <person name="Tuskan G.A."/>
            <person name="Maumus F."/>
            <person name="Salse J."/>
            <person name="Schmutz J."/>
            <person name="Rensing S.A."/>
        </authorList>
    </citation>
    <scope>NUCLEOTIDE SEQUENCE [LARGE SCALE GENOMIC DNA]</scope>
    <source>
        <strain evidence="2 3">cv. Gransden 2004</strain>
    </source>
</reference>
<sequence length="100" mass="10993">MGGAQLAYVIVYVQDVNKAADFYSKAFGLQIRPQNKTNSWVEMETGTTTLAFTPAKQREHAIDQGASPVAGPEDKVWQQKVCYVKDINGNVVRLGSFVAK</sequence>
<keyword evidence="3" id="KW-1185">Reference proteome</keyword>
<dbReference type="Pfam" id="PF00903">
    <property type="entry name" value="Glyoxalase"/>
    <property type="match status" value="1"/>
</dbReference>
<organism evidence="2 3">
    <name type="scientific">Physcomitrium patens</name>
    <name type="common">Spreading-leaved earth moss</name>
    <name type="synonym">Physcomitrella patens</name>
    <dbReference type="NCBI Taxonomy" id="3218"/>
    <lineage>
        <taxon>Eukaryota</taxon>
        <taxon>Viridiplantae</taxon>
        <taxon>Streptophyta</taxon>
        <taxon>Embryophyta</taxon>
        <taxon>Bryophyta</taxon>
        <taxon>Bryophytina</taxon>
        <taxon>Bryopsida</taxon>
        <taxon>Funariidae</taxon>
        <taxon>Funariales</taxon>
        <taxon>Funariaceae</taxon>
        <taxon>Physcomitrium</taxon>
    </lineage>
</organism>
<protein>
    <recommendedName>
        <fullName evidence="1">Glyoxalase/fosfomycin resistance/dioxygenase domain-containing protein</fullName>
    </recommendedName>
</protein>
<feature type="domain" description="Glyoxalase/fosfomycin resistance/dioxygenase" evidence="1">
    <location>
        <begin position="6"/>
        <end position="62"/>
    </location>
</feature>
<dbReference type="EMBL" id="ABEU02000019">
    <property type="status" value="NOT_ANNOTATED_CDS"/>
    <property type="molecule type" value="Genomic_DNA"/>
</dbReference>
<reference evidence="2" key="3">
    <citation type="submission" date="2020-12" db="UniProtKB">
        <authorList>
            <consortium name="EnsemblPlants"/>
        </authorList>
    </citation>
    <scope>IDENTIFICATION</scope>
</reference>
<dbReference type="SUPFAM" id="SSF54593">
    <property type="entry name" value="Glyoxalase/Bleomycin resistance protein/Dihydroxybiphenyl dioxygenase"/>
    <property type="match status" value="1"/>
</dbReference>
<evidence type="ECO:0000313" key="3">
    <source>
        <dbReference type="Proteomes" id="UP000006727"/>
    </source>
</evidence>
<dbReference type="PANTHER" id="PTHR21366:SF22">
    <property type="entry name" value="VOC DOMAIN-CONTAINING PROTEIN"/>
    <property type="match status" value="1"/>
</dbReference>
<dbReference type="InterPro" id="IPR004360">
    <property type="entry name" value="Glyas_Fos-R_dOase_dom"/>
</dbReference>
<evidence type="ECO:0000259" key="1">
    <source>
        <dbReference type="Pfam" id="PF00903"/>
    </source>
</evidence>
<dbReference type="PANTHER" id="PTHR21366">
    <property type="entry name" value="GLYOXALASE FAMILY PROTEIN"/>
    <property type="match status" value="1"/>
</dbReference>
<dbReference type="Gramene" id="Pp3c19_1590V3.3">
    <property type="protein sequence ID" value="Pp3c19_1590V3.3"/>
    <property type="gene ID" value="Pp3c19_1590"/>
</dbReference>
<gene>
    <name evidence="2" type="primary">LOC112296056</name>
</gene>
<reference evidence="2 3" key="1">
    <citation type="journal article" date="2008" name="Science">
        <title>The Physcomitrella genome reveals evolutionary insights into the conquest of land by plants.</title>
        <authorList>
            <person name="Rensing S."/>
            <person name="Lang D."/>
            <person name="Zimmer A."/>
            <person name="Terry A."/>
            <person name="Salamov A."/>
            <person name="Shapiro H."/>
            <person name="Nishiyama T."/>
            <person name="Perroud P.-F."/>
            <person name="Lindquist E."/>
            <person name="Kamisugi Y."/>
            <person name="Tanahashi T."/>
            <person name="Sakakibara K."/>
            <person name="Fujita T."/>
            <person name="Oishi K."/>
            <person name="Shin-I T."/>
            <person name="Kuroki Y."/>
            <person name="Toyoda A."/>
            <person name="Suzuki Y."/>
            <person name="Hashimoto A."/>
            <person name="Yamaguchi K."/>
            <person name="Sugano A."/>
            <person name="Kohara Y."/>
            <person name="Fujiyama A."/>
            <person name="Anterola A."/>
            <person name="Aoki S."/>
            <person name="Ashton N."/>
            <person name="Barbazuk W.B."/>
            <person name="Barker E."/>
            <person name="Bennetzen J."/>
            <person name="Bezanilla M."/>
            <person name="Blankenship R."/>
            <person name="Cho S.H."/>
            <person name="Dutcher S."/>
            <person name="Estelle M."/>
            <person name="Fawcett J.A."/>
            <person name="Gundlach H."/>
            <person name="Hanada K."/>
            <person name="Heyl A."/>
            <person name="Hicks K.A."/>
            <person name="Hugh J."/>
            <person name="Lohr M."/>
            <person name="Mayer K."/>
            <person name="Melkozernov A."/>
            <person name="Murata T."/>
            <person name="Nelson D."/>
            <person name="Pils B."/>
            <person name="Prigge M."/>
            <person name="Reiss B."/>
            <person name="Renner T."/>
            <person name="Rombauts S."/>
            <person name="Rushton P."/>
            <person name="Sanderfoot A."/>
            <person name="Schween G."/>
            <person name="Shiu S.-H."/>
            <person name="Stueber K."/>
            <person name="Theodoulou F.L."/>
            <person name="Tu H."/>
            <person name="Van de Peer Y."/>
            <person name="Verrier P.J."/>
            <person name="Waters E."/>
            <person name="Wood A."/>
            <person name="Yang L."/>
            <person name="Cove D."/>
            <person name="Cuming A."/>
            <person name="Hasebe M."/>
            <person name="Lucas S."/>
            <person name="Mishler D.B."/>
            <person name="Reski R."/>
            <person name="Grigoriev I."/>
            <person name="Quatrano R.S."/>
            <person name="Boore J.L."/>
        </authorList>
    </citation>
    <scope>NUCLEOTIDE SEQUENCE [LARGE SCALE GENOMIC DNA]</scope>
    <source>
        <strain evidence="2 3">cv. Gransden 2004</strain>
    </source>
</reference>
<dbReference type="EnsemblPlants" id="Pp3c19_1590V3.3">
    <property type="protein sequence ID" value="Pp3c19_1590V3.3"/>
    <property type="gene ID" value="Pp3c19_1590"/>
</dbReference>
<accession>A0A7I4BJB9</accession>